<keyword evidence="4" id="KW-0997">Cell inner membrane</keyword>
<evidence type="ECO:0000256" key="8">
    <source>
        <dbReference type="SAM" id="Phobius"/>
    </source>
</evidence>
<dbReference type="EMBL" id="JBHTKR010000001">
    <property type="protein sequence ID" value="MFD1193052.1"/>
    <property type="molecule type" value="Genomic_DNA"/>
</dbReference>
<evidence type="ECO:0000256" key="6">
    <source>
        <dbReference type="ARBA" id="ARBA00022989"/>
    </source>
</evidence>
<feature type="transmembrane region" description="Helical" evidence="8">
    <location>
        <begin position="170"/>
        <end position="191"/>
    </location>
</feature>
<dbReference type="CDD" id="cd06579">
    <property type="entry name" value="TM_PBP1_transp_AraH_like"/>
    <property type="match status" value="1"/>
</dbReference>
<dbReference type="RefSeq" id="WP_380787939.1">
    <property type="nucleotide sequence ID" value="NZ_JBHTKR010000001.1"/>
</dbReference>
<protein>
    <submittedName>
        <fullName evidence="9">ABC transporter permease</fullName>
    </submittedName>
</protein>
<evidence type="ECO:0000256" key="4">
    <source>
        <dbReference type="ARBA" id="ARBA00022519"/>
    </source>
</evidence>
<name>A0ABW3T964_9RHOB</name>
<dbReference type="PANTHER" id="PTHR32196">
    <property type="entry name" value="ABC TRANSPORTER PERMEASE PROTEIN YPHD-RELATED-RELATED"/>
    <property type="match status" value="1"/>
</dbReference>
<feature type="transmembrane region" description="Helical" evidence="8">
    <location>
        <begin position="250"/>
        <end position="270"/>
    </location>
</feature>
<dbReference type="Pfam" id="PF02653">
    <property type="entry name" value="BPD_transp_2"/>
    <property type="match status" value="1"/>
</dbReference>
<keyword evidence="6 8" id="KW-1133">Transmembrane helix</keyword>
<organism evidence="9 10">
    <name type="scientific">Seohaeicola saemankumensis</name>
    <dbReference type="NCBI Taxonomy" id="481181"/>
    <lineage>
        <taxon>Bacteria</taxon>
        <taxon>Pseudomonadati</taxon>
        <taxon>Pseudomonadota</taxon>
        <taxon>Alphaproteobacteria</taxon>
        <taxon>Rhodobacterales</taxon>
        <taxon>Roseobacteraceae</taxon>
        <taxon>Seohaeicola</taxon>
    </lineage>
</organism>
<feature type="transmembrane region" description="Helical" evidence="8">
    <location>
        <begin position="22"/>
        <end position="43"/>
    </location>
</feature>
<reference evidence="10" key="1">
    <citation type="journal article" date="2019" name="Int. J. Syst. Evol. Microbiol.">
        <title>The Global Catalogue of Microorganisms (GCM) 10K type strain sequencing project: providing services to taxonomists for standard genome sequencing and annotation.</title>
        <authorList>
            <consortium name="The Broad Institute Genomics Platform"/>
            <consortium name="The Broad Institute Genome Sequencing Center for Infectious Disease"/>
            <person name="Wu L."/>
            <person name="Ma J."/>
        </authorList>
    </citation>
    <scope>NUCLEOTIDE SEQUENCE [LARGE SCALE GENOMIC DNA]</scope>
    <source>
        <strain evidence="10">CCUG 55328</strain>
    </source>
</reference>
<keyword evidence="3" id="KW-1003">Cell membrane</keyword>
<comment type="subcellular location">
    <subcellularLocation>
        <location evidence="1">Cell membrane</location>
        <topology evidence="1">Multi-pass membrane protein</topology>
    </subcellularLocation>
</comment>
<evidence type="ECO:0000256" key="1">
    <source>
        <dbReference type="ARBA" id="ARBA00004651"/>
    </source>
</evidence>
<accession>A0ABW3T964</accession>
<gene>
    <name evidence="9" type="ORF">ACFQ3C_00025</name>
</gene>
<comment type="caution">
    <text evidence="9">The sequence shown here is derived from an EMBL/GenBank/DDBJ whole genome shotgun (WGS) entry which is preliminary data.</text>
</comment>
<feature type="transmembrane region" description="Helical" evidence="8">
    <location>
        <begin position="222"/>
        <end position="244"/>
    </location>
</feature>
<feature type="transmembrane region" description="Helical" evidence="8">
    <location>
        <begin position="303"/>
        <end position="322"/>
    </location>
</feature>
<feature type="transmembrane region" description="Helical" evidence="8">
    <location>
        <begin position="277"/>
        <end position="297"/>
    </location>
</feature>
<keyword evidence="10" id="KW-1185">Reference proteome</keyword>
<evidence type="ECO:0000256" key="3">
    <source>
        <dbReference type="ARBA" id="ARBA00022475"/>
    </source>
</evidence>
<dbReference type="InterPro" id="IPR001851">
    <property type="entry name" value="ABC_transp_permease"/>
</dbReference>
<feature type="transmembrane region" description="Helical" evidence="8">
    <location>
        <begin position="79"/>
        <end position="97"/>
    </location>
</feature>
<evidence type="ECO:0000313" key="10">
    <source>
        <dbReference type="Proteomes" id="UP001597151"/>
    </source>
</evidence>
<evidence type="ECO:0000256" key="5">
    <source>
        <dbReference type="ARBA" id="ARBA00022692"/>
    </source>
</evidence>
<feature type="transmembrane region" description="Helical" evidence="8">
    <location>
        <begin position="55"/>
        <end position="74"/>
    </location>
</feature>
<feature type="transmembrane region" description="Helical" evidence="8">
    <location>
        <begin position="136"/>
        <end position="155"/>
    </location>
</feature>
<proteinExistence type="predicted"/>
<feature type="transmembrane region" description="Helical" evidence="8">
    <location>
        <begin position="103"/>
        <end position="124"/>
    </location>
</feature>
<keyword evidence="2" id="KW-0813">Transport</keyword>
<evidence type="ECO:0000256" key="7">
    <source>
        <dbReference type="ARBA" id="ARBA00023136"/>
    </source>
</evidence>
<dbReference type="Proteomes" id="UP001597151">
    <property type="component" value="Unassembled WGS sequence"/>
</dbReference>
<evidence type="ECO:0000256" key="2">
    <source>
        <dbReference type="ARBA" id="ARBA00022448"/>
    </source>
</evidence>
<evidence type="ECO:0000313" key="9">
    <source>
        <dbReference type="EMBL" id="MFD1193052.1"/>
    </source>
</evidence>
<keyword evidence="5 8" id="KW-0812">Transmembrane</keyword>
<keyword evidence="7 8" id="KW-0472">Membrane</keyword>
<sequence length="334" mass="34736">MTEAGLVQAFLRSKGRVLSQEVIVLLVTLALCVIFTLTLPGFATLGNLLTMSNSVAILGMLSLGMGVVVIGRGLDLSQITAMAVSAAIVCQMIGAGYPVPLALLAGLAVALLIGVANGLIIAFVEIPALFTTLASGLLVYGLARIAVLDGFISYIPKGNDAFLYLGQGRLFGIPFPVIVFAVLAVLVHLMLSRTSIGRFIYAHGDNADTARLSGIPVRPLTVFEYTTSAVIGFLAGLVMAAMNASMNTQVINSTLIFDVIMVVVLGGISLVGGRGSVLSVVVGAALIGTLLNGMIIMNLDSNLQSIIKGLVLLGAILLDNFLHPRNEETARQGD</sequence>
<dbReference type="PANTHER" id="PTHR32196:SF21">
    <property type="entry name" value="ABC TRANSPORTER PERMEASE PROTEIN YPHD-RELATED"/>
    <property type="match status" value="1"/>
</dbReference>